<gene>
    <name evidence="5" type="ORF">WMQ36_22870</name>
</gene>
<keyword evidence="1" id="KW-0805">Transcription regulation</keyword>
<dbReference type="Gene3D" id="1.10.10.10">
    <property type="entry name" value="Winged helix-like DNA-binding domain superfamily/Winged helix DNA-binding domain"/>
    <property type="match status" value="1"/>
</dbReference>
<dbReference type="Pfam" id="PF01418">
    <property type="entry name" value="HTH_6"/>
    <property type="match status" value="1"/>
</dbReference>
<name>A0ABV1DBQ5_9FIRM</name>
<dbReference type="InterPro" id="IPR000281">
    <property type="entry name" value="HTH_RpiR"/>
</dbReference>
<dbReference type="Gene3D" id="3.40.50.10490">
    <property type="entry name" value="Glucose-6-phosphate isomerase like protein, domain 1"/>
    <property type="match status" value="1"/>
</dbReference>
<dbReference type="CDD" id="cd05013">
    <property type="entry name" value="SIS_RpiR"/>
    <property type="match status" value="1"/>
</dbReference>
<keyword evidence="6" id="KW-1185">Reference proteome</keyword>
<dbReference type="EMBL" id="JBBMFM010000128">
    <property type="protein sequence ID" value="MEQ2427810.1"/>
    <property type="molecule type" value="Genomic_DNA"/>
</dbReference>
<accession>A0ABV1DBQ5</accession>
<dbReference type="PANTHER" id="PTHR30514:SF1">
    <property type="entry name" value="HTH-TYPE TRANSCRIPTIONAL REGULATOR HEXR-RELATED"/>
    <property type="match status" value="1"/>
</dbReference>
<evidence type="ECO:0000256" key="2">
    <source>
        <dbReference type="ARBA" id="ARBA00023125"/>
    </source>
</evidence>
<dbReference type="InterPro" id="IPR047640">
    <property type="entry name" value="RpiR-like"/>
</dbReference>
<evidence type="ECO:0000256" key="3">
    <source>
        <dbReference type="ARBA" id="ARBA00023163"/>
    </source>
</evidence>
<reference evidence="5 6" key="1">
    <citation type="submission" date="2024-03" db="EMBL/GenBank/DDBJ databases">
        <title>Human intestinal bacterial collection.</title>
        <authorList>
            <person name="Pauvert C."/>
            <person name="Hitch T.C.A."/>
            <person name="Clavel T."/>
        </authorList>
    </citation>
    <scope>NUCLEOTIDE SEQUENCE [LARGE SCALE GENOMIC DNA]</scope>
    <source>
        <strain evidence="5 6">CLA-SR-H021</strain>
    </source>
</reference>
<evidence type="ECO:0000313" key="6">
    <source>
        <dbReference type="Proteomes" id="UP001454086"/>
    </source>
</evidence>
<evidence type="ECO:0000313" key="5">
    <source>
        <dbReference type="EMBL" id="MEQ2427810.1"/>
    </source>
</evidence>
<keyword evidence="3" id="KW-0804">Transcription</keyword>
<feature type="domain" description="HTH rpiR-type" evidence="4">
    <location>
        <begin position="1"/>
        <end position="77"/>
    </location>
</feature>
<dbReference type="Proteomes" id="UP001454086">
    <property type="component" value="Unassembled WGS sequence"/>
</dbReference>
<dbReference type="PANTHER" id="PTHR30514">
    <property type="entry name" value="GLUCOKINASE"/>
    <property type="match status" value="1"/>
</dbReference>
<proteinExistence type="predicted"/>
<keyword evidence="2" id="KW-0238">DNA-binding</keyword>
<dbReference type="InterPro" id="IPR046348">
    <property type="entry name" value="SIS_dom_sf"/>
</dbReference>
<dbReference type="InterPro" id="IPR001347">
    <property type="entry name" value="SIS_dom"/>
</dbReference>
<dbReference type="InterPro" id="IPR009057">
    <property type="entry name" value="Homeodomain-like_sf"/>
</dbReference>
<evidence type="ECO:0000259" key="4">
    <source>
        <dbReference type="PROSITE" id="PS51071"/>
    </source>
</evidence>
<dbReference type="InterPro" id="IPR035472">
    <property type="entry name" value="RpiR-like_SIS"/>
</dbReference>
<organism evidence="5 6">
    <name type="scientific">Enterocloster hominis</name>
    <name type="common">ex Hitch et al. 2024</name>
    <dbReference type="NCBI Taxonomy" id="1917870"/>
    <lineage>
        <taxon>Bacteria</taxon>
        <taxon>Bacillati</taxon>
        <taxon>Bacillota</taxon>
        <taxon>Clostridia</taxon>
        <taxon>Lachnospirales</taxon>
        <taxon>Lachnospiraceae</taxon>
        <taxon>Enterocloster</taxon>
    </lineage>
</organism>
<dbReference type="PROSITE" id="PS51071">
    <property type="entry name" value="HTH_RPIR"/>
    <property type="match status" value="1"/>
</dbReference>
<comment type="caution">
    <text evidence="5">The sequence shown here is derived from an EMBL/GenBank/DDBJ whole genome shotgun (WGS) entry which is preliminary data.</text>
</comment>
<dbReference type="Pfam" id="PF01380">
    <property type="entry name" value="SIS"/>
    <property type="match status" value="1"/>
</dbReference>
<dbReference type="SUPFAM" id="SSF46689">
    <property type="entry name" value="Homeodomain-like"/>
    <property type="match status" value="1"/>
</dbReference>
<evidence type="ECO:0000256" key="1">
    <source>
        <dbReference type="ARBA" id="ARBA00023015"/>
    </source>
</evidence>
<dbReference type="SUPFAM" id="SSF53697">
    <property type="entry name" value="SIS domain"/>
    <property type="match status" value="1"/>
</dbReference>
<protein>
    <submittedName>
        <fullName evidence="5">MurR/RpiR family transcriptional regulator</fullName>
    </submittedName>
</protein>
<dbReference type="RefSeq" id="WP_008717310.1">
    <property type="nucleotide sequence ID" value="NZ_JBBMFM010000128.1"/>
</dbReference>
<sequence length="256" mass="29425">MNLEALINQYYKNLNSNDMIVLNYVMQHKKECTNMNISRLSSECSISTASIVRTMKKLGFSGYSEFKFLLKGQNPGNMPTEGSNLIELLEKDIQATMKLMKQVDLNPILTLLYNAKRIYGFGTGFRQQNALQDFAHNMVSCDKSIFLIPAKQELDTQISFMKQGDIILIASYSGDIKDYVESIHTLKLLDIPIISITNFNKNDLSTFTPYNLYYQSTSLTPNLKPKRISYPTLNIVQDILYREYVRFWLENKETTG</sequence>
<dbReference type="InterPro" id="IPR036388">
    <property type="entry name" value="WH-like_DNA-bd_sf"/>
</dbReference>